<keyword evidence="6" id="KW-0843">Virulence</keyword>
<keyword evidence="8" id="KW-0349">Heme</keyword>
<dbReference type="PRINTS" id="PR00463">
    <property type="entry name" value="EP450I"/>
</dbReference>
<dbReference type="CDD" id="cd11062">
    <property type="entry name" value="CYP58-like"/>
    <property type="match status" value="1"/>
</dbReference>
<comment type="caution">
    <text evidence="10">The sequence shown here is derived from an EMBL/GenBank/DDBJ whole genome shotgun (WGS) entry which is preliminary data.</text>
</comment>
<evidence type="ECO:0000313" key="11">
    <source>
        <dbReference type="Proteomes" id="UP000297229"/>
    </source>
</evidence>
<keyword evidence="9" id="KW-0812">Transmembrane</keyword>
<feature type="transmembrane region" description="Helical" evidence="9">
    <location>
        <begin position="68"/>
        <end position="89"/>
    </location>
</feature>
<dbReference type="InterPro" id="IPR036396">
    <property type="entry name" value="Cyt_P450_sf"/>
</dbReference>
<evidence type="ECO:0000313" key="10">
    <source>
        <dbReference type="EMBL" id="TGO73703.1"/>
    </source>
</evidence>
<dbReference type="EMBL" id="PQXM01000336">
    <property type="protein sequence ID" value="TGO73703.1"/>
    <property type="molecule type" value="Genomic_DNA"/>
</dbReference>
<reference evidence="10 11" key="1">
    <citation type="submission" date="2017-12" db="EMBL/GenBank/DDBJ databases">
        <title>Comparative genomics of Botrytis spp.</title>
        <authorList>
            <person name="Valero-Jimenez C.A."/>
            <person name="Tapia P."/>
            <person name="Veloso J."/>
            <person name="Silva-Moreno E."/>
            <person name="Staats M."/>
            <person name="Valdes J.H."/>
            <person name="Van Kan J.A.L."/>
        </authorList>
    </citation>
    <scope>NUCLEOTIDE SEQUENCE [LARGE SCALE GENOMIC DNA]</scope>
    <source>
        <strain evidence="10 11">Be9601</strain>
    </source>
</reference>
<accession>A0A4Z1JX27</accession>
<dbReference type="InterPro" id="IPR001128">
    <property type="entry name" value="Cyt_P450"/>
</dbReference>
<dbReference type="PANTHER" id="PTHR24305">
    <property type="entry name" value="CYTOCHROME P450"/>
    <property type="match status" value="1"/>
</dbReference>
<evidence type="ECO:0000256" key="2">
    <source>
        <dbReference type="ARBA" id="ARBA00010617"/>
    </source>
</evidence>
<evidence type="ECO:0000256" key="4">
    <source>
        <dbReference type="ARBA" id="ARBA00023002"/>
    </source>
</evidence>
<sequence>MEKSNPTLELVTKTALLTWQRSNALLRHGIERATPFVLAVKSKAWQNAQSIGTKVAEAKFEEIDRTDITTIASVVLGLYFAYVFCLVFYRLYLHPLAKFPGYKICAACEWYEFYCYIVKGGQWGNEVRKMHEKYGKQLPSAVFGALSPIVRTSPWELSVRDPAFYDQLYVTASTRKTDMWPRGREGNGFEDSHHLSVSHDLHRTRRKHLEPFFSRQGITRIESRIAERVMKMDERLMGLKRSGSIIEVDHMLCALTGDIIGQVSSGMEAGLLDDPEFTPAWKDLMIKSTTIAPLFRCFPWINKVLQSLPTAIMNSVYPKGISNMMLGKAGQRNIEKIKSEIATSKRDLSDVSVFHHLLSSNIPESEKSIDRLRAESMILLLAGTLAGAHTLTFVVFYVLQNPQIEKRLRAELQPVFKGYPNKIPAWAELEKLPYLRGCVKEALRLNGLVGNLARCSPDEDIQFHQWVIPKKTPVGMSIYAMHFDPNVFPEPEAFKPERWIGEYNKQMDRNFVPFTKGSRSCLGVNLAWAELYLASAMLFRPGGPKLVLHDAGESDIKIARDYIMGFPRAGAKDVRVKIE</sequence>
<keyword evidence="11" id="KW-1185">Reference proteome</keyword>
<dbReference type="PANTHER" id="PTHR24305:SF157">
    <property type="entry name" value="N-ACETYLTRYPTOPHAN 6-HYDROXYLASE IVOC-RELATED"/>
    <property type="match status" value="1"/>
</dbReference>
<evidence type="ECO:0000256" key="5">
    <source>
        <dbReference type="ARBA" id="ARBA00023004"/>
    </source>
</evidence>
<dbReference type="InterPro" id="IPR050121">
    <property type="entry name" value="Cytochrome_P450_monoxygenase"/>
</dbReference>
<evidence type="ECO:0000256" key="7">
    <source>
        <dbReference type="ARBA" id="ARBA00023033"/>
    </source>
</evidence>
<dbReference type="AlphaFoldDB" id="A0A4Z1JX27"/>
<dbReference type="PRINTS" id="PR00385">
    <property type="entry name" value="P450"/>
</dbReference>
<dbReference type="SUPFAM" id="SSF48264">
    <property type="entry name" value="Cytochrome P450"/>
    <property type="match status" value="1"/>
</dbReference>
<dbReference type="Gene3D" id="1.10.630.10">
    <property type="entry name" value="Cytochrome P450"/>
    <property type="match status" value="1"/>
</dbReference>
<keyword evidence="5 8" id="KW-0408">Iron</keyword>
<dbReference type="GO" id="GO:0016705">
    <property type="term" value="F:oxidoreductase activity, acting on paired donors, with incorporation or reduction of molecular oxygen"/>
    <property type="evidence" value="ECO:0007669"/>
    <property type="project" value="InterPro"/>
</dbReference>
<dbReference type="Proteomes" id="UP000297229">
    <property type="component" value="Unassembled WGS sequence"/>
</dbReference>
<name>A0A4Z1JX27_9HELO</name>
<dbReference type="GO" id="GO:0020037">
    <property type="term" value="F:heme binding"/>
    <property type="evidence" value="ECO:0007669"/>
    <property type="project" value="InterPro"/>
</dbReference>
<evidence type="ECO:0000256" key="9">
    <source>
        <dbReference type="SAM" id="Phobius"/>
    </source>
</evidence>
<dbReference type="GO" id="GO:0004497">
    <property type="term" value="F:monooxygenase activity"/>
    <property type="evidence" value="ECO:0007669"/>
    <property type="project" value="UniProtKB-KW"/>
</dbReference>
<evidence type="ECO:0000256" key="6">
    <source>
        <dbReference type="ARBA" id="ARBA00023026"/>
    </source>
</evidence>
<keyword evidence="4" id="KW-0560">Oxidoreductase</keyword>
<comment type="cofactor">
    <cofactor evidence="1 8">
        <name>heme</name>
        <dbReference type="ChEBI" id="CHEBI:30413"/>
    </cofactor>
</comment>
<evidence type="ECO:0008006" key="12">
    <source>
        <dbReference type="Google" id="ProtNLM"/>
    </source>
</evidence>
<proteinExistence type="inferred from homology"/>
<gene>
    <name evidence="10" type="ORF">BELL_0338g00020</name>
</gene>
<evidence type="ECO:0000256" key="1">
    <source>
        <dbReference type="ARBA" id="ARBA00001971"/>
    </source>
</evidence>
<feature type="transmembrane region" description="Helical" evidence="9">
    <location>
        <begin position="377"/>
        <end position="399"/>
    </location>
</feature>
<keyword evidence="9" id="KW-1133">Transmembrane helix</keyword>
<organism evidence="10 11">
    <name type="scientific">Botrytis elliptica</name>
    <dbReference type="NCBI Taxonomy" id="278938"/>
    <lineage>
        <taxon>Eukaryota</taxon>
        <taxon>Fungi</taxon>
        <taxon>Dikarya</taxon>
        <taxon>Ascomycota</taxon>
        <taxon>Pezizomycotina</taxon>
        <taxon>Leotiomycetes</taxon>
        <taxon>Helotiales</taxon>
        <taxon>Sclerotiniaceae</taxon>
        <taxon>Botrytis</taxon>
    </lineage>
</organism>
<evidence type="ECO:0000256" key="8">
    <source>
        <dbReference type="PIRSR" id="PIRSR602401-1"/>
    </source>
</evidence>
<evidence type="ECO:0000256" key="3">
    <source>
        <dbReference type="ARBA" id="ARBA00022723"/>
    </source>
</evidence>
<keyword evidence="9" id="KW-0472">Membrane</keyword>
<dbReference type="InterPro" id="IPR002401">
    <property type="entry name" value="Cyt_P450_E_grp-I"/>
</dbReference>
<dbReference type="Pfam" id="PF00067">
    <property type="entry name" value="p450"/>
    <property type="match status" value="1"/>
</dbReference>
<dbReference type="STRING" id="278938.A0A4Z1JX27"/>
<comment type="similarity">
    <text evidence="2">Belongs to the cytochrome P450 family.</text>
</comment>
<keyword evidence="3 8" id="KW-0479">Metal-binding</keyword>
<keyword evidence="7" id="KW-0503">Monooxygenase</keyword>
<feature type="binding site" description="axial binding residue" evidence="8">
    <location>
        <position position="521"/>
    </location>
    <ligand>
        <name>heme</name>
        <dbReference type="ChEBI" id="CHEBI:30413"/>
    </ligand>
    <ligandPart>
        <name>Fe</name>
        <dbReference type="ChEBI" id="CHEBI:18248"/>
    </ligandPart>
</feature>
<protein>
    <recommendedName>
        <fullName evidence="12">Cytochrome P450</fullName>
    </recommendedName>
</protein>
<dbReference type="GO" id="GO:0005506">
    <property type="term" value="F:iron ion binding"/>
    <property type="evidence" value="ECO:0007669"/>
    <property type="project" value="InterPro"/>
</dbReference>